<evidence type="ECO:0000256" key="1">
    <source>
        <dbReference type="SAM" id="MobiDB-lite"/>
    </source>
</evidence>
<feature type="region of interest" description="Disordered" evidence="1">
    <location>
        <begin position="80"/>
        <end position="99"/>
    </location>
</feature>
<sequence length="99" mass="9960">MSEPLRVTPAELHAAANDLDDHARSFASAHESAQSNAAGANLGSGLASAALAGMLEVTEDHSVEAATKFAHHSEAHRGAAQAYTAADASGAQHIDSSGI</sequence>
<accession>A0A4R5WM62</accession>
<evidence type="ECO:0000313" key="3">
    <source>
        <dbReference type="Proteomes" id="UP000294929"/>
    </source>
</evidence>
<evidence type="ECO:0000313" key="2">
    <source>
        <dbReference type="EMBL" id="TDK91194.1"/>
    </source>
</evidence>
<proteinExistence type="predicted"/>
<protein>
    <submittedName>
        <fullName evidence="2">ESX-1 secretion-associated protein</fullName>
    </submittedName>
</protein>
<reference evidence="2 3" key="1">
    <citation type="submission" date="2019-01" db="EMBL/GenBank/DDBJ databases">
        <title>High-quality-draft genome sequences of five non-tuberculosis mycobacteriaceae isolated from a nosocomial environment.</title>
        <authorList>
            <person name="Tiago I."/>
            <person name="Alarico S."/>
            <person name="Pereira S.G."/>
            <person name="Coelho C."/>
            <person name="Maranha A."/>
            <person name="Empadinhas N."/>
        </authorList>
    </citation>
    <scope>NUCLEOTIDE SEQUENCE [LARGE SCALE GENOMIC DNA]</scope>
    <source>
        <strain evidence="2 3">24AIII</strain>
    </source>
</reference>
<dbReference type="Gene3D" id="1.10.287.1060">
    <property type="entry name" value="ESAT-6-like"/>
    <property type="match status" value="1"/>
</dbReference>
<name>A0A4R5WM62_MYCMU</name>
<dbReference type="InterPro" id="IPR036689">
    <property type="entry name" value="ESAT-6-like_sf"/>
</dbReference>
<dbReference type="AlphaFoldDB" id="A0A4R5WM62"/>
<gene>
    <name evidence="2" type="ORF">EUA03_07850</name>
</gene>
<dbReference type="Proteomes" id="UP000294929">
    <property type="component" value="Unassembled WGS sequence"/>
</dbReference>
<dbReference type="SUPFAM" id="SSF140453">
    <property type="entry name" value="EsxAB dimer-like"/>
    <property type="match status" value="1"/>
</dbReference>
<organism evidence="2 3">
    <name type="scientific">Mycolicibacterium mucogenicum</name>
    <name type="common">Mycobacterium mucogenicum</name>
    <dbReference type="NCBI Taxonomy" id="56689"/>
    <lineage>
        <taxon>Bacteria</taxon>
        <taxon>Bacillati</taxon>
        <taxon>Actinomycetota</taxon>
        <taxon>Actinomycetes</taxon>
        <taxon>Mycobacteriales</taxon>
        <taxon>Mycobacteriaceae</taxon>
        <taxon>Mycolicibacterium</taxon>
    </lineage>
</organism>
<dbReference type="EMBL" id="SDLO01000005">
    <property type="protein sequence ID" value="TDK91194.1"/>
    <property type="molecule type" value="Genomic_DNA"/>
</dbReference>
<comment type="caution">
    <text evidence="2">The sequence shown here is derived from an EMBL/GenBank/DDBJ whole genome shotgun (WGS) entry which is preliminary data.</text>
</comment>